<accession>A0A0M2Q1E7</accession>
<comment type="caution">
    <text evidence="2">The sequence shown here is derived from an EMBL/GenBank/DDBJ whole genome shotgun (WGS) entry which is preliminary data.</text>
</comment>
<name>A0A0M2Q1E7_PROHO</name>
<feature type="compositionally biased region" description="Polar residues" evidence="1">
    <location>
        <begin position="50"/>
        <end position="62"/>
    </location>
</feature>
<reference evidence="2" key="1">
    <citation type="submission" date="2012-04" db="EMBL/GenBank/DDBJ databases">
        <authorList>
            <person name="Borisov I.G."/>
            <person name="Ivanikova N.V."/>
            <person name="Pinevich A.V."/>
        </authorList>
    </citation>
    <scope>NUCLEOTIDE SEQUENCE</scope>
    <source>
        <strain evidence="2">CALU 1027</strain>
    </source>
</reference>
<feature type="region of interest" description="Disordered" evidence="1">
    <location>
        <begin position="50"/>
        <end position="69"/>
    </location>
</feature>
<gene>
    <name evidence="2" type="ORF">PROH_06330</name>
</gene>
<sequence length="143" mass="16768">MEDYQAAHGQRDQDTGALHRGDRKIAAMHWGGCTIECLLKAMILAQIGNPQQRQWHTSQQPQPHGIERPGHDLQDALRKHQKLADRVNKFPEVRSWLSRVNDPGGHFIHLRYSADEPDSEAYKEWWTAYERLYRWLVKQTTQM</sequence>
<evidence type="ECO:0000313" key="2">
    <source>
        <dbReference type="EMBL" id="KKJ00447.1"/>
    </source>
</evidence>
<proteinExistence type="predicted"/>
<organism evidence="2 3">
    <name type="scientific">Prochlorothrix hollandica PCC 9006 = CALU 1027</name>
    <dbReference type="NCBI Taxonomy" id="317619"/>
    <lineage>
        <taxon>Bacteria</taxon>
        <taxon>Bacillati</taxon>
        <taxon>Cyanobacteriota</taxon>
        <taxon>Cyanophyceae</taxon>
        <taxon>Prochlorotrichales</taxon>
        <taxon>Prochlorotrichaceae</taxon>
        <taxon>Prochlorothrix</taxon>
    </lineage>
</organism>
<evidence type="ECO:0000256" key="1">
    <source>
        <dbReference type="SAM" id="MobiDB-lite"/>
    </source>
</evidence>
<dbReference type="eggNOG" id="ENOG502ZPRH">
    <property type="taxonomic scope" value="Bacteria"/>
</dbReference>
<protein>
    <recommendedName>
        <fullName evidence="4">HEPN domain-containing protein</fullName>
    </recommendedName>
</protein>
<keyword evidence="3" id="KW-1185">Reference proteome</keyword>
<dbReference type="OrthoDB" id="572779at2"/>
<dbReference type="EMBL" id="AJTX02000004">
    <property type="protein sequence ID" value="KKJ00447.1"/>
    <property type="molecule type" value="Genomic_DNA"/>
</dbReference>
<evidence type="ECO:0000313" key="3">
    <source>
        <dbReference type="Proteomes" id="UP000034681"/>
    </source>
</evidence>
<evidence type="ECO:0008006" key="4">
    <source>
        <dbReference type="Google" id="ProtNLM"/>
    </source>
</evidence>
<dbReference type="AlphaFoldDB" id="A0A0M2Q1E7"/>
<dbReference type="Proteomes" id="UP000034681">
    <property type="component" value="Unassembled WGS sequence"/>
</dbReference>
<dbReference type="STRING" id="317619.GCA_000332315_00008"/>